<dbReference type="EMBL" id="JANCYW010000014">
    <property type="protein sequence ID" value="KAK4537720.1"/>
    <property type="molecule type" value="Genomic_DNA"/>
</dbReference>
<dbReference type="Proteomes" id="UP001301350">
    <property type="component" value="Unassembled WGS sequence"/>
</dbReference>
<feature type="transmembrane region" description="Helical" evidence="1">
    <location>
        <begin position="405"/>
        <end position="428"/>
    </location>
</feature>
<dbReference type="Pfam" id="PF12430">
    <property type="entry name" value="ABA_GPCR"/>
    <property type="match status" value="1"/>
</dbReference>
<evidence type="ECO:0000313" key="3">
    <source>
        <dbReference type="EMBL" id="KAK4537720.1"/>
    </source>
</evidence>
<organism evidence="3 4">
    <name type="scientific">Cyanidium caldarium</name>
    <name type="common">Red alga</name>
    <dbReference type="NCBI Taxonomy" id="2771"/>
    <lineage>
        <taxon>Eukaryota</taxon>
        <taxon>Rhodophyta</taxon>
        <taxon>Bangiophyceae</taxon>
        <taxon>Cyanidiales</taxon>
        <taxon>Cyanidiaceae</taxon>
        <taxon>Cyanidium</taxon>
    </lineage>
</organism>
<feature type="transmembrane region" description="Helical" evidence="1">
    <location>
        <begin position="6"/>
        <end position="24"/>
    </location>
</feature>
<keyword evidence="1" id="KW-1133">Transmembrane helix</keyword>
<feature type="transmembrane region" description="Helical" evidence="1">
    <location>
        <begin position="316"/>
        <end position="334"/>
    </location>
</feature>
<protein>
    <recommendedName>
        <fullName evidence="2">Abscisic acid G-protein coupled receptor-like domain-containing protein</fullName>
    </recommendedName>
</protein>
<dbReference type="PANTHER" id="PTHR15948:SF0">
    <property type="entry name" value="GOLGI PH REGULATOR A-RELATED"/>
    <property type="match status" value="1"/>
</dbReference>
<gene>
    <name evidence="3" type="ORF">CDCA_CDCA14G3745</name>
</gene>
<keyword evidence="4" id="KW-1185">Reference proteome</keyword>
<accession>A0AAV9J073</accession>
<feature type="transmembrane region" description="Helical" evidence="1">
    <location>
        <begin position="448"/>
        <end position="469"/>
    </location>
</feature>
<dbReference type="PANTHER" id="PTHR15948">
    <property type="entry name" value="G-PROTEIN COUPLED RECEPTOR 89-RELATED"/>
    <property type="match status" value="1"/>
</dbReference>
<keyword evidence="1" id="KW-0472">Membrane</keyword>
<keyword evidence="1" id="KW-0812">Transmembrane</keyword>
<reference evidence="3 4" key="1">
    <citation type="submission" date="2022-07" db="EMBL/GenBank/DDBJ databases">
        <title>Genome-wide signatures of adaptation to extreme environments.</title>
        <authorList>
            <person name="Cho C.H."/>
            <person name="Yoon H.S."/>
        </authorList>
    </citation>
    <scope>NUCLEOTIDE SEQUENCE [LARGE SCALE GENOMIC DNA]</scope>
    <source>
        <strain evidence="3 4">DBV 063 E5</strain>
    </source>
</reference>
<dbReference type="InterPro" id="IPR015672">
    <property type="entry name" value="GPHR/GTG"/>
</dbReference>
<feature type="transmembrane region" description="Helical" evidence="1">
    <location>
        <begin position="45"/>
        <end position="68"/>
    </location>
</feature>
<evidence type="ECO:0000259" key="2">
    <source>
        <dbReference type="Pfam" id="PF12430"/>
    </source>
</evidence>
<feature type="transmembrane region" description="Helical" evidence="1">
    <location>
        <begin position="74"/>
        <end position="99"/>
    </location>
</feature>
<name>A0AAV9J073_CYACA</name>
<evidence type="ECO:0000313" key="4">
    <source>
        <dbReference type="Proteomes" id="UP001301350"/>
    </source>
</evidence>
<feature type="transmembrane region" description="Helical" evidence="1">
    <location>
        <begin position="363"/>
        <end position="384"/>
    </location>
</feature>
<comment type="caution">
    <text evidence="3">The sequence shown here is derived from an EMBL/GenBank/DDBJ whole genome shotgun (WGS) entry which is preliminary data.</text>
</comment>
<feature type="transmembrane region" description="Helical" evidence="1">
    <location>
        <begin position="206"/>
        <end position="227"/>
    </location>
</feature>
<evidence type="ECO:0000256" key="1">
    <source>
        <dbReference type="SAM" id="Phobius"/>
    </source>
</evidence>
<proteinExistence type="predicted"/>
<sequence>MPSCSLPDFLTLLLSLLAFHRVGTLVFRRQLCRSHYSRHRGVQELFATTLALCLLLFELFVLEVLHWMDEAVRLLVWTVALYTVVAQLTLSLPLALAYYSLRDRRCRPLTCLLGSALAEMAFLVLLRLGAYTTLRLSRQVHTSVAEEAFAPTRMLHGVRDALDAGRRAVYALPHLPQWLPSVGQTLRSTEWSALALQWFTVHFQSVATLGTVLIAAMSGVGSASWVVDWLSDWMCESPTLRELDALEQRLMQCLQQVRAEKEAQCLTAAPPRNVAHSERQLERTFLVYSRLVTRLEQERASTATITGRLWTLASRLFAAFCVYRIVASVVHLLLPAAPGTDAVSAALSFAVERLGLHIDVETWSRYLVFLVSAALIGSATKWILTEMDGAYDRFTRRNVSLSTSVPVLLAELTGFYVVSFLVLLRGNLPSTYRYRALHWFEQQRTMQVFQELFTETFLYCAVLALAVFAKRARDAQRARHHALHG</sequence>
<dbReference type="AlphaFoldDB" id="A0AAV9J073"/>
<feature type="transmembrane region" description="Helical" evidence="1">
    <location>
        <begin position="111"/>
        <end position="130"/>
    </location>
</feature>
<dbReference type="InterPro" id="IPR025969">
    <property type="entry name" value="ABA_GPCR_dom"/>
</dbReference>
<feature type="domain" description="Abscisic acid G-protein coupled receptor-like" evidence="2">
    <location>
        <begin position="302"/>
        <end position="468"/>
    </location>
</feature>